<organism evidence="2">
    <name type="scientific">hydrothermal vent metagenome</name>
    <dbReference type="NCBI Taxonomy" id="652676"/>
    <lineage>
        <taxon>unclassified sequences</taxon>
        <taxon>metagenomes</taxon>
        <taxon>ecological metagenomes</taxon>
    </lineage>
</organism>
<reference evidence="2" key="1">
    <citation type="submission" date="2015-10" db="EMBL/GenBank/DDBJ databases">
        <authorList>
            <person name="Gilbert D.G."/>
        </authorList>
    </citation>
    <scope>NUCLEOTIDE SEQUENCE</scope>
</reference>
<accession>A0A160U1H2</accession>
<dbReference type="EMBL" id="CZQD01000019">
    <property type="protein sequence ID" value="CUS56179.1"/>
    <property type="molecule type" value="Genomic_DNA"/>
</dbReference>
<feature type="region of interest" description="Disordered" evidence="1">
    <location>
        <begin position="353"/>
        <end position="398"/>
    </location>
</feature>
<name>A0A160U1H2_9ZZZZ</name>
<protein>
    <submittedName>
        <fullName evidence="2">Adsorption protein</fullName>
    </submittedName>
</protein>
<proteinExistence type="predicted"/>
<sequence length="432" mass="46770">MRLFSVAIGFALLPGCSSINGQSLAGSQINYDPYVSRSFYDSNYSNESLKFVDLLHALDPDNTSGWRGGGACETSGSGDLRADEKLACALNGFYSDEYADIPFELESEDDGQLDNLSLETNTNLMFRRNRLQDRVILASNQACDDYKRHLLATQSETNFVYGNMAVLTGGLGAIFTPPSTSRALSGASAIITGSRAEYNSSFFRKLLAEVITRGISEERDTLFKDIKKKQKVSIRGYSVEQALADAVQYNAKCSLIAGLENAQKAQSFYADPGLERMSELFDGETKGFASIFQTLKALDPSSANDLVQQKLEDVAKEELATATAKALVAASALNANPGQNEAKENLKTALESVRSAKERVERLSGSSPEPTPTGGVHSGDTSDTSDTSEDPRTLEDILLEWSEEELVVKSFTSDDLAVRNDGEEALLEGGNN</sequence>
<gene>
    <name evidence="2" type="ORF">MGWOODY_Hyp1972</name>
</gene>
<evidence type="ECO:0000313" key="2">
    <source>
        <dbReference type="EMBL" id="CUS56179.1"/>
    </source>
</evidence>
<feature type="compositionally biased region" description="Low complexity" evidence="1">
    <location>
        <begin position="373"/>
        <end position="385"/>
    </location>
</feature>
<evidence type="ECO:0000256" key="1">
    <source>
        <dbReference type="SAM" id="MobiDB-lite"/>
    </source>
</evidence>
<dbReference type="AlphaFoldDB" id="A0A160U1H2"/>